<sequence length="399" mass="43748">MMLLPIVLITLSTLLHSATATGCRVYLNGNLTQQHAPLFLKQTGNQYHLLQPSGPFFQWRQSETVVVGCSPAKNTLTNIGSDLTNISCIGNQEFSIEGSSKRTALSEISCSSAVSGAIKSLDKPCANGLGQLYDIGFTIKGVPFIKYFQVCYNSAKSSAIYSEHQVLGRVISHAQINNNRPAFKLGGMTSTVRLASVYTQRHQQERFATLLGSSEQANKYINSTSYLAKGHLTPDGDAVLDSWAGATYFFINAAPEWQVVNGGNWLRVENAARKVAAQLNDTVHVYSGVYDILQLPGKNGRPVALSLGDDGSVEVPKWLWKVIVHQPTGKGIALITLNNPFADRVETLCEDICSQYGWYQKEFQDLRKGYTHCCSMAKAQKAINFISKTIKSNNVLVLE</sequence>
<organism evidence="8 9">
    <name type="scientific">Anopheles minimus</name>
    <dbReference type="NCBI Taxonomy" id="112268"/>
    <lineage>
        <taxon>Eukaryota</taxon>
        <taxon>Metazoa</taxon>
        <taxon>Ecdysozoa</taxon>
        <taxon>Arthropoda</taxon>
        <taxon>Hexapoda</taxon>
        <taxon>Insecta</taxon>
        <taxon>Pterygota</taxon>
        <taxon>Neoptera</taxon>
        <taxon>Endopterygota</taxon>
        <taxon>Diptera</taxon>
        <taxon>Nematocera</taxon>
        <taxon>Culicoidea</taxon>
        <taxon>Culicidae</taxon>
        <taxon>Anophelinae</taxon>
        <taxon>Anopheles</taxon>
    </lineage>
</organism>
<keyword evidence="9" id="KW-1185">Reference proteome</keyword>
<protein>
    <recommendedName>
        <fullName evidence="7">DNA/RNA non-specific endonuclease/pyrophosphatase/phosphodiesterase domain-containing protein</fullName>
    </recommendedName>
</protein>
<dbReference type="VEuPathDB" id="VectorBase:AMIN011440"/>
<evidence type="ECO:0000313" key="8">
    <source>
        <dbReference type="EnsemblMetazoa" id="AMIN011440-PA"/>
    </source>
</evidence>
<proteinExistence type="inferred from homology"/>
<dbReference type="GO" id="GO:0000014">
    <property type="term" value="F:single-stranded DNA endodeoxyribonuclease activity"/>
    <property type="evidence" value="ECO:0007669"/>
    <property type="project" value="TreeGrafter"/>
</dbReference>
<feature type="domain" description="DNA/RNA non-specific endonuclease/pyrophosphatase/phosphodiesterase" evidence="7">
    <location>
        <begin position="144"/>
        <end position="379"/>
    </location>
</feature>
<dbReference type="GO" id="GO:0046872">
    <property type="term" value="F:metal ion binding"/>
    <property type="evidence" value="ECO:0007669"/>
    <property type="project" value="UniProtKB-KW"/>
</dbReference>
<dbReference type="InterPro" id="IPR044925">
    <property type="entry name" value="His-Me_finger_sf"/>
</dbReference>
<dbReference type="GO" id="GO:0006309">
    <property type="term" value="P:apoptotic DNA fragmentation"/>
    <property type="evidence" value="ECO:0007669"/>
    <property type="project" value="TreeGrafter"/>
</dbReference>
<feature type="binding site" evidence="5">
    <location>
        <position position="261"/>
    </location>
    <ligand>
        <name>Mg(2+)</name>
        <dbReference type="ChEBI" id="CHEBI:18420"/>
        <note>catalytic</note>
    </ligand>
</feature>
<dbReference type="PANTHER" id="PTHR13966:SF17">
    <property type="entry name" value="ENDONUCLEASE-RELATED"/>
    <property type="match status" value="1"/>
</dbReference>
<evidence type="ECO:0000256" key="4">
    <source>
        <dbReference type="PIRSR" id="PIRSR640255-1"/>
    </source>
</evidence>
<keyword evidence="5" id="KW-0479">Metal-binding</keyword>
<dbReference type="GO" id="GO:0004521">
    <property type="term" value="F:RNA endonuclease activity"/>
    <property type="evidence" value="ECO:0007669"/>
    <property type="project" value="TreeGrafter"/>
</dbReference>
<dbReference type="PANTHER" id="PTHR13966">
    <property type="entry name" value="ENDONUCLEASE RELATED"/>
    <property type="match status" value="1"/>
</dbReference>
<evidence type="ECO:0000256" key="3">
    <source>
        <dbReference type="ARBA" id="ARBA00022759"/>
    </source>
</evidence>
<keyword evidence="6" id="KW-0732">Signal</keyword>
<dbReference type="InterPro" id="IPR040255">
    <property type="entry name" value="Non-specific_endonuclease"/>
</dbReference>
<dbReference type="Pfam" id="PF01223">
    <property type="entry name" value="Endonuclease_NS"/>
    <property type="match status" value="1"/>
</dbReference>
<comment type="similarity">
    <text evidence="1">Belongs to the DNA/RNA non-specific endonuclease family.</text>
</comment>
<evidence type="ECO:0000313" key="9">
    <source>
        <dbReference type="Proteomes" id="UP000075920"/>
    </source>
</evidence>
<keyword evidence="3" id="KW-0378">Hydrolase</keyword>
<dbReference type="GO" id="GO:0003676">
    <property type="term" value="F:nucleic acid binding"/>
    <property type="evidence" value="ECO:0007669"/>
    <property type="project" value="InterPro"/>
</dbReference>
<dbReference type="Proteomes" id="UP000075920">
    <property type="component" value="Unassembled WGS sequence"/>
</dbReference>
<evidence type="ECO:0000256" key="1">
    <source>
        <dbReference type="ARBA" id="ARBA00010052"/>
    </source>
</evidence>
<dbReference type="InterPro" id="IPR044929">
    <property type="entry name" value="DNA/RNA_non-sp_Endonuclease_sf"/>
</dbReference>
<dbReference type="AlphaFoldDB" id="A0A182WM11"/>
<name>A0A182WM11_9DIPT</name>
<feature type="signal peptide" evidence="6">
    <location>
        <begin position="1"/>
        <end position="20"/>
    </location>
</feature>
<dbReference type="GO" id="GO:0005743">
    <property type="term" value="C:mitochondrial inner membrane"/>
    <property type="evidence" value="ECO:0007669"/>
    <property type="project" value="TreeGrafter"/>
</dbReference>
<evidence type="ECO:0000256" key="5">
    <source>
        <dbReference type="PIRSR" id="PIRSR640255-2"/>
    </source>
</evidence>
<dbReference type="SUPFAM" id="SSF54060">
    <property type="entry name" value="His-Me finger endonucleases"/>
    <property type="match status" value="1"/>
</dbReference>
<reference evidence="9" key="1">
    <citation type="submission" date="2013-03" db="EMBL/GenBank/DDBJ databases">
        <title>The Genome Sequence of Anopheles minimus MINIMUS1.</title>
        <authorList>
            <consortium name="The Broad Institute Genomics Platform"/>
            <person name="Neafsey D.E."/>
            <person name="Walton C."/>
            <person name="Walker B."/>
            <person name="Young S.K."/>
            <person name="Zeng Q."/>
            <person name="Gargeya S."/>
            <person name="Fitzgerald M."/>
            <person name="Haas B."/>
            <person name="Abouelleil A."/>
            <person name="Allen A.W."/>
            <person name="Alvarado L."/>
            <person name="Arachchi H.M."/>
            <person name="Berlin A.M."/>
            <person name="Chapman S.B."/>
            <person name="Gainer-Dewar J."/>
            <person name="Goldberg J."/>
            <person name="Griggs A."/>
            <person name="Gujja S."/>
            <person name="Hansen M."/>
            <person name="Howarth C."/>
            <person name="Imamovic A."/>
            <person name="Ireland A."/>
            <person name="Larimer J."/>
            <person name="McCowan C."/>
            <person name="Murphy C."/>
            <person name="Pearson M."/>
            <person name="Poon T.W."/>
            <person name="Priest M."/>
            <person name="Roberts A."/>
            <person name="Saif S."/>
            <person name="Shea T."/>
            <person name="Sisk P."/>
            <person name="Sykes S."/>
            <person name="Wortman J."/>
            <person name="Nusbaum C."/>
            <person name="Birren B."/>
        </authorList>
    </citation>
    <scope>NUCLEOTIDE SEQUENCE [LARGE SCALE GENOMIC DNA]</scope>
    <source>
        <strain evidence="9">MINIMUS1</strain>
    </source>
</reference>
<evidence type="ECO:0000256" key="6">
    <source>
        <dbReference type="SAM" id="SignalP"/>
    </source>
</evidence>
<dbReference type="STRING" id="112268.A0A182WM11"/>
<reference evidence="8" key="2">
    <citation type="submission" date="2020-05" db="UniProtKB">
        <authorList>
            <consortium name="EnsemblMetazoa"/>
        </authorList>
    </citation>
    <scope>IDENTIFICATION</scope>
    <source>
        <strain evidence="8">MINIMUS1</strain>
    </source>
</reference>
<accession>A0A182WM11</accession>
<feature type="chain" id="PRO_5008141669" description="DNA/RNA non-specific endonuclease/pyrophosphatase/phosphodiesterase domain-containing protein" evidence="6">
    <location>
        <begin position="21"/>
        <end position="399"/>
    </location>
</feature>
<dbReference type="EnsemblMetazoa" id="AMIN011440-RA">
    <property type="protein sequence ID" value="AMIN011440-PA"/>
    <property type="gene ID" value="AMIN011440"/>
</dbReference>
<evidence type="ECO:0000256" key="2">
    <source>
        <dbReference type="ARBA" id="ARBA00022722"/>
    </source>
</evidence>
<dbReference type="Gene3D" id="3.40.570.10">
    <property type="entry name" value="Extracellular Endonuclease, subunit A"/>
    <property type="match status" value="1"/>
</dbReference>
<keyword evidence="3" id="KW-0255">Endonuclease</keyword>
<evidence type="ECO:0000259" key="7">
    <source>
        <dbReference type="SMART" id="SM00892"/>
    </source>
</evidence>
<keyword evidence="2" id="KW-0540">Nuclease</keyword>
<dbReference type="SMART" id="SM00892">
    <property type="entry name" value="Endonuclease_NS"/>
    <property type="match status" value="1"/>
</dbReference>
<feature type="active site" description="Proton acceptor" evidence="4">
    <location>
        <position position="231"/>
    </location>
</feature>
<dbReference type="InterPro" id="IPR001604">
    <property type="entry name" value="Endo_G_ENPP1-like_dom"/>
</dbReference>
<dbReference type="GO" id="GO:0005634">
    <property type="term" value="C:nucleus"/>
    <property type="evidence" value="ECO:0007669"/>
    <property type="project" value="TreeGrafter"/>
</dbReference>
<dbReference type="FunFam" id="3.40.570.10:FF:000007">
    <property type="entry name" value="Alkaline nuclease"/>
    <property type="match status" value="1"/>
</dbReference>